<evidence type="ECO:0000313" key="14">
    <source>
        <dbReference type="EMBL" id="SEH59984.1"/>
    </source>
</evidence>
<evidence type="ECO:0000256" key="8">
    <source>
        <dbReference type="ARBA" id="ARBA00022989"/>
    </source>
</evidence>
<dbReference type="EMBL" id="FNWV01000005">
    <property type="protein sequence ID" value="SEH59984.1"/>
    <property type="molecule type" value="Genomic_DNA"/>
</dbReference>
<dbReference type="PRINTS" id="PR00169">
    <property type="entry name" value="KCHANNEL"/>
</dbReference>
<keyword evidence="5" id="KW-0631">Potassium channel</keyword>
<evidence type="ECO:0000259" key="13">
    <source>
        <dbReference type="Pfam" id="PF00520"/>
    </source>
</evidence>
<evidence type="ECO:0000256" key="7">
    <source>
        <dbReference type="ARBA" id="ARBA00022958"/>
    </source>
</evidence>
<dbReference type="Gene3D" id="1.20.120.350">
    <property type="entry name" value="Voltage-gated potassium channels. Chain C"/>
    <property type="match status" value="1"/>
</dbReference>
<dbReference type="GO" id="GO:0001508">
    <property type="term" value="P:action potential"/>
    <property type="evidence" value="ECO:0007669"/>
    <property type="project" value="TreeGrafter"/>
</dbReference>
<name>A0A1H6JLR4_RUMFL</name>
<dbReference type="SUPFAM" id="SSF116726">
    <property type="entry name" value="TrkA C-terminal domain-like"/>
    <property type="match status" value="1"/>
</dbReference>
<keyword evidence="3" id="KW-0633">Potassium transport</keyword>
<evidence type="ECO:0000256" key="4">
    <source>
        <dbReference type="ARBA" id="ARBA00022692"/>
    </source>
</evidence>
<dbReference type="InterPro" id="IPR036721">
    <property type="entry name" value="RCK_C_sf"/>
</dbReference>
<keyword evidence="10 12" id="KW-0472">Membrane</keyword>
<evidence type="ECO:0000256" key="1">
    <source>
        <dbReference type="ARBA" id="ARBA00004141"/>
    </source>
</evidence>
<evidence type="ECO:0000256" key="5">
    <source>
        <dbReference type="ARBA" id="ARBA00022826"/>
    </source>
</evidence>
<keyword evidence="9" id="KW-0406">Ion transport</keyword>
<gene>
    <name evidence="14" type="ORF">SAMN02910265_01635</name>
</gene>
<dbReference type="Gene3D" id="1.10.287.70">
    <property type="match status" value="1"/>
</dbReference>
<keyword evidence="7" id="KW-0630">Potassium</keyword>
<sequence length="327" mass="37148">MSEIKKNNKLKKRIFDIIQIGNKYDFPSRAFDFLIVTVIILNILTVFLSTFDELSRFKTGFKIIEGVTVLIFCIEYVLRIWTADLLYPKLGKLKARMRFLISFDGIVDLLTILPFIFLDGFIVFRMLRVVRIFHLFRVNAHYDSFHVITTVLIEKKNQIFSSVFIIIVLMLASSLGIYSVEHEAQPEVFSNAFSGIWWSVSTLLTVGYGDIYPVTVIGKLIGICIAFLGVGVVAIPTGIISAGFVEQYTKNQQSDVRFPDIKEVGEILIDRKSGFSGMSVLDIREKYSLSIHVILRGELTIVPVDSVKLKMNDILIVKSEKIDKSKK</sequence>
<dbReference type="GO" id="GO:0005249">
    <property type="term" value="F:voltage-gated potassium channel activity"/>
    <property type="evidence" value="ECO:0007669"/>
    <property type="project" value="InterPro"/>
</dbReference>
<dbReference type="InterPro" id="IPR027359">
    <property type="entry name" value="Volt_channel_dom_sf"/>
</dbReference>
<keyword evidence="4 12" id="KW-0812">Transmembrane</keyword>
<feature type="transmembrane region" description="Helical" evidence="12">
    <location>
        <begin position="63"/>
        <end position="81"/>
    </location>
</feature>
<feature type="transmembrane region" description="Helical" evidence="12">
    <location>
        <begin position="33"/>
        <end position="51"/>
    </location>
</feature>
<dbReference type="SUPFAM" id="SSF81324">
    <property type="entry name" value="Voltage-gated potassium channels"/>
    <property type="match status" value="1"/>
</dbReference>
<dbReference type="InterPro" id="IPR005821">
    <property type="entry name" value="Ion_trans_dom"/>
</dbReference>
<feature type="transmembrane region" description="Helical" evidence="12">
    <location>
        <begin position="220"/>
        <end position="245"/>
    </location>
</feature>
<keyword evidence="11 14" id="KW-0407">Ion channel</keyword>
<dbReference type="PANTHER" id="PTHR11537:SF254">
    <property type="entry name" value="POTASSIUM VOLTAGE-GATED CHANNEL PROTEIN SHAB"/>
    <property type="match status" value="1"/>
</dbReference>
<evidence type="ECO:0000256" key="10">
    <source>
        <dbReference type="ARBA" id="ARBA00023136"/>
    </source>
</evidence>
<comment type="subcellular location">
    <subcellularLocation>
        <location evidence="1">Membrane</location>
        <topology evidence="1">Multi-pass membrane protein</topology>
    </subcellularLocation>
</comment>
<proteinExistence type="predicted"/>
<feature type="transmembrane region" description="Helical" evidence="12">
    <location>
        <begin position="101"/>
        <end position="124"/>
    </location>
</feature>
<dbReference type="AlphaFoldDB" id="A0A1H6JLR4"/>
<dbReference type="Pfam" id="PF00520">
    <property type="entry name" value="Ion_trans"/>
    <property type="match status" value="1"/>
</dbReference>
<keyword evidence="8 12" id="KW-1133">Transmembrane helix</keyword>
<reference evidence="14 15" key="1">
    <citation type="submission" date="2016-10" db="EMBL/GenBank/DDBJ databases">
        <authorList>
            <person name="de Groot N.N."/>
        </authorList>
    </citation>
    <scope>NUCLEOTIDE SEQUENCE [LARGE SCALE GENOMIC DNA]</scope>
    <source>
        <strain evidence="14 15">YAD2003</strain>
    </source>
</reference>
<evidence type="ECO:0000256" key="2">
    <source>
        <dbReference type="ARBA" id="ARBA00022448"/>
    </source>
</evidence>
<protein>
    <submittedName>
        <fullName evidence="14">Voltage-gated potassium channel</fullName>
    </submittedName>
</protein>
<accession>A0A1H6JLR4</accession>
<feature type="transmembrane region" description="Helical" evidence="12">
    <location>
        <begin position="159"/>
        <end position="180"/>
    </location>
</feature>
<evidence type="ECO:0000256" key="3">
    <source>
        <dbReference type="ARBA" id="ARBA00022538"/>
    </source>
</evidence>
<dbReference type="OrthoDB" id="9810759at2"/>
<dbReference type="GO" id="GO:0008076">
    <property type="term" value="C:voltage-gated potassium channel complex"/>
    <property type="evidence" value="ECO:0007669"/>
    <property type="project" value="InterPro"/>
</dbReference>
<evidence type="ECO:0000256" key="9">
    <source>
        <dbReference type="ARBA" id="ARBA00023065"/>
    </source>
</evidence>
<dbReference type="PANTHER" id="PTHR11537">
    <property type="entry name" value="VOLTAGE-GATED POTASSIUM CHANNEL"/>
    <property type="match status" value="1"/>
</dbReference>
<keyword evidence="2" id="KW-0813">Transport</keyword>
<keyword evidence="6" id="KW-0851">Voltage-gated channel</keyword>
<dbReference type="Proteomes" id="UP000183190">
    <property type="component" value="Unassembled WGS sequence"/>
</dbReference>
<feature type="domain" description="Ion transport" evidence="13">
    <location>
        <begin position="29"/>
        <end position="250"/>
    </location>
</feature>
<evidence type="ECO:0000256" key="6">
    <source>
        <dbReference type="ARBA" id="ARBA00022882"/>
    </source>
</evidence>
<dbReference type="InterPro" id="IPR028325">
    <property type="entry name" value="VG_K_chnl"/>
</dbReference>
<evidence type="ECO:0000256" key="11">
    <source>
        <dbReference type="ARBA" id="ARBA00023303"/>
    </source>
</evidence>
<feature type="transmembrane region" description="Helical" evidence="12">
    <location>
        <begin position="192"/>
        <end position="208"/>
    </location>
</feature>
<evidence type="ECO:0000313" key="15">
    <source>
        <dbReference type="Proteomes" id="UP000183190"/>
    </source>
</evidence>
<organism evidence="14 15">
    <name type="scientific">Ruminococcus flavefaciens</name>
    <dbReference type="NCBI Taxonomy" id="1265"/>
    <lineage>
        <taxon>Bacteria</taxon>
        <taxon>Bacillati</taxon>
        <taxon>Bacillota</taxon>
        <taxon>Clostridia</taxon>
        <taxon>Eubacteriales</taxon>
        <taxon>Oscillospiraceae</taxon>
        <taxon>Ruminococcus</taxon>
    </lineage>
</organism>
<evidence type="ECO:0000256" key="12">
    <source>
        <dbReference type="SAM" id="Phobius"/>
    </source>
</evidence>